<keyword evidence="2" id="KW-1185">Reference proteome</keyword>
<accession>A0A9D4DDM6</accession>
<gene>
    <name evidence="1" type="ORF">DPMN_181142</name>
</gene>
<reference evidence="1" key="2">
    <citation type="submission" date="2020-11" db="EMBL/GenBank/DDBJ databases">
        <authorList>
            <person name="McCartney M.A."/>
            <person name="Auch B."/>
            <person name="Kono T."/>
            <person name="Mallez S."/>
            <person name="Becker A."/>
            <person name="Gohl D.M."/>
            <person name="Silverstein K.A.T."/>
            <person name="Koren S."/>
            <person name="Bechman K.B."/>
            <person name="Herman A."/>
            <person name="Abrahante J.E."/>
            <person name="Garbe J."/>
        </authorList>
    </citation>
    <scope>NUCLEOTIDE SEQUENCE</scope>
    <source>
        <strain evidence="1">Duluth1</strain>
        <tissue evidence="1">Whole animal</tissue>
    </source>
</reference>
<dbReference type="EMBL" id="JAIWYP010000010">
    <property type="protein sequence ID" value="KAH3746728.1"/>
    <property type="molecule type" value="Genomic_DNA"/>
</dbReference>
<protein>
    <submittedName>
        <fullName evidence="1">Uncharacterized protein</fullName>
    </submittedName>
</protein>
<proteinExistence type="predicted"/>
<reference evidence="1" key="1">
    <citation type="journal article" date="2019" name="bioRxiv">
        <title>The Genome of the Zebra Mussel, Dreissena polymorpha: A Resource for Invasive Species Research.</title>
        <authorList>
            <person name="McCartney M.A."/>
            <person name="Auch B."/>
            <person name="Kono T."/>
            <person name="Mallez S."/>
            <person name="Zhang Y."/>
            <person name="Obille A."/>
            <person name="Becker A."/>
            <person name="Abrahante J.E."/>
            <person name="Garbe J."/>
            <person name="Badalamenti J.P."/>
            <person name="Herman A."/>
            <person name="Mangelson H."/>
            <person name="Liachko I."/>
            <person name="Sullivan S."/>
            <person name="Sone E.D."/>
            <person name="Koren S."/>
            <person name="Silverstein K.A.T."/>
            <person name="Beckman K.B."/>
            <person name="Gohl D.M."/>
        </authorList>
    </citation>
    <scope>NUCLEOTIDE SEQUENCE</scope>
    <source>
        <strain evidence="1">Duluth1</strain>
        <tissue evidence="1">Whole animal</tissue>
    </source>
</reference>
<evidence type="ECO:0000313" key="1">
    <source>
        <dbReference type="EMBL" id="KAH3746728.1"/>
    </source>
</evidence>
<sequence>MRIPPGRIGALQSEMDNQAMNQAMLSTRSTSIQSRVMSSALPNKSITSQEL</sequence>
<dbReference type="Proteomes" id="UP000828390">
    <property type="component" value="Unassembled WGS sequence"/>
</dbReference>
<organism evidence="1 2">
    <name type="scientific">Dreissena polymorpha</name>
    <name type="common">Zebra mussel</name>
    <name type="synonym">Mytilus polymorpha</name>
    <dbReference type="NCBI Taxonomy" id="45954"/>
    <lineage>
        <taxon>Eukaryota</taxon>
        <taxon>Metazoa</taxon>
        <taxon>Spiralia</taxon>
        <taxon>Lophotrochozoa</taxon>
        <taxon>Mollusca</taxon>
        <taxon>Bivalvia</taxon>
        <taxon>Autobranchia</taxon>
        <taxon>Heteroconchia</taxon>
        <taxon>Euheterodonta</taxon>
        <taxon>Imparidentia</taxon>
        <taxon>Neoheterodontei</taxon>
        <taxon>Myida</taxon>
        <taxon>Dreissenoidea</taxon>
        <taxon>Dreissenidae</taxon>
        <taxon>Dreissena</taxon>
    </lineage>
</organism>
<dbReference type="AlphaFoldDB" id="A0A9D4DDM6"/>
<name>A0A9D4DDM6_DREPO</name>
<evidence type="ECO:0000313" key="2">
    <source>
        <dbReference type="Proteomes" id="UP000828390"/>
    </source>
</evidence>
<comment type="caution">
    <text evidence="1">The sequence shown here is derived from an EMBL/GenBank/DDBJ whole genome shotgun (WGS) entry which is preliminary data.</text>
</comment>